<evidence type="ECO:0000256" key="1">
    <source>
        <dbReference type="SAM" id="MobiDB-lite"/>
    </source>
</evidence>
<protein>
    <submittedName>
        <fullName evidence="2">Uncharacterized protein</fullName>
    </submittedName>
</protein>
<organism evidence="2 3">
    <name type="scientific">Pseudopithomyces chartarum</name>
    <dbReference type="NCBI Taxonomy" id="1892770"/>
    <lineage>
        <taxon>Eukaryota</taxon>
        <taxon>Fungi</taxon>
        <taxon>Dikarya</taxon>
        <taxon>Ascomycota</taxon>
        <taxon>Pezizomycotina</taxon>
        <taxon>Dothideomycetes</taxon>
        <taxon>Pleosporomycetidae</taxon>
        <taxon>Pleosporales</taxon>
        <taxon>Massarineae</taxon>
        <taxon>Didymosphaeriaceae</taxon>
        <taxon>Pseudopithomyces</taxon>
    </lineage>
</organism>
<gene>
    <name evidence="2" type="ORF">GRF29_28g614333</name>
</gene>
<evidence type="ECO:0000313" key="2">
    <source>
        <dbReference type="EMBL" id="KAK3213669.1"/>
    </source>
</evidence>
<feature type="region of interest" description="Disordered" evidence="1">
    <location>
        <begin position="1"/>
        <end position="42"/>
    </location>
</feature>
<keyword evidence="3" id="KW-1185">Reference proteome</keyword>
<evidence type="ECO:0000313" key="3">
    <source>
        <dbReference type="Proteomes" id="UP001280581"/>
    </source>
</evidence>
<feature type="region of interest" description="Disordered" evidence="1">
    <location>
        <begin position="113"/>
        <end position="155"/>
    </location>
</feature>
<comment type="caution">
    <text evidence="2">The sequence shown here is derived from an EMBL/GenBank/DDBJ whole genome shotgun (WGS) entry which is preliminary data.</text>
</comment>
<name>A0AAN6RKJ7_9PLEO</name>
<dbReference type="AlphaFoldDB" id="A0AAN6RKJ7"/>
<reference evidence="2 3" key="1">
    <citation type="submission" date="2021-02" db="EMBL/GenBank/DDBJ databases">
        <title>Genome assembly of Pseudopithomyces chartarum.</title>
        <authorList>
            <person name="Jauregui R."/>
            <person name="Singh J."/>
            <person name="Voisey C."/>
        </authorList>
    </citation>
    <scope>NUCLEOTIDE SEQUENCE [LARGE SCALE GENOMIC DNA]</scope>
    <source>
        <strain evidence="2 3">AGR01</strain>
    </source>
</reference>
<dbReference type="EMBL" id="WVTA01000004">
    <property type="protein sequence ID" value="KAK3213669.1"/>
    <property type="molecule type" value="Genomic_DNA"/>
</dbReference>
<accession>A0AAN6RKJ7</accession>
<dbReference type="Proteomes" id="UP001280581">
    <property type="component" value="Unassembled WGS sequence"/>
</dbReference>
<proteinExistence type="predicted"/>
<sequence>MFSMAKKIPTINPVPTPDNASLKSAAPEPQKRPGTSGTEMLLTTNRRTASAQYLAAQRAETAYKAKKRSAGARQHRTEATSHLKLSAHHFKESLKSCWNMVAAVPWMMRAWREDRQRENEKKAVERDMEKKKKLEERLAKQEGGEKEEKEEEVVF</sequence>
<feature type="compositionally biased region" description="Polar residues" evidence="1">
    <location>
        <begin position="33"/>
        <end position="42"/>
    </location>
</feature>
<feature type="compositionally biased region" description="Basic and acidic residues" evidence="1">
    <location>
        <begin position="113"/>
        <end position="147"/>
    </location>
</feature>